<organism evidence="2 3">
    <name type="scientific">Sphingomonas panacis</name>
    <dbReference type="NCBI Taxonomy" id="1560345"/>
    <lineage>
        <taxon>Bacteria</taxon>
        <taxon>Pseudomonadati</taxon>
        <taxon>Pseudomonadota</taxon>
        <taxon>Alphaproteobacteria</taxon>
        <taxon>Sphingomonadales</taxon>
        <taxon>Sphingomonadaceae</taxon>
        <taxon>Sphingomonas</taxon>
    </lineage>
</organism>
<feature type="region of interest" description="Disordered" evidence="1">
    <location>
        <begin position="125"/>
        <end position="145"/>
    </location>
</feature>
<dbReference type="KEGG" id="span:AWL63_06245"/>
<evidence type="ECO:0000313" key="2">
    <source>
        <dbReference type="EMBL" id="AOH83632.1"/>
    </source>
</evidence>
<dbReference type="OrthoDB" id="1550902at2"/>
<dbReference type="InterPro" id="IPR016912">
    <property type="entry name" value="Phage_P2_GpU"/>
</dbReference>
<protein>
    <submittedName>
        <fullName evidence="2">Oxidoreductase</fullName>
    </submittedName>
</protein>
<dbReference type="Proteomes" id="UP000094256">
    <property type="component" value="Chromosome"/>
</dbReference>
<dbReference type="PIRSF" id="PIRSF029208">
    <property type="entry name" value="Phage_tail_GPU"/>
    <property type="match status" value="1"/>
</dbReference>
<dbReference type="Pfam" id="PF06995">
    <property type="entry name" value="Phage_P2_GpU"/>
    <property type="match status" value="1"/>
</dbReference>
<name>A0A1B3Z883_9SPHN</name>
<gene>
    <name evidence="2" type="ORF">AWL63_06245</name>
</gene>
<dbReference type="AlphaFoldDB" id="A0A1B3Z883"/>
<evidence type="ECO:0000313" key="3">
    <source>
        <dbReference type="Proteomes" id="UP000094256"/>
    </source>
</evidence>
<sequence>MMLSLGMFVFAIPTLAYEEMRRRADYRHARSARIGARDATQFVGPGDETISLSGAAFAELSDGQASLDELRDMGASGDAWPLVDGTGRVYGAFVIEGVDEGQSHFLPDGTARKIEFSISLLRVDEDRDDSTSSTNGDTVPESDDA</sequence>
<proteinExistence type="predicted"/>
<dbReference type="STRING" id="1560345.AWL63_06245"/>
<accession>A0A1B3Z883</accession>
<dbReference type="InterPro" id="IPR009734">
    <property type="entry name" value="Myoviridae_GpU"/>
</dbReference>
<evidence type="ECO:0000256" key="1">
    <source>
        <dbReference type="SAM" id="MobiDB-lite"/>
    </source>
</evidence>
<dbReference type="EMBL" id="CP014168">
    <property type="protein sequence ID" value="AOH83632.1"/>
    <property type="molecule type" value="Genomic_DNA"/>
</dbReference>
<keyword evidence="3" id="KW-1185">Reference proteome</keyword>
<reference evidence="2 3" key="1">
    <citation type="submission" date="2016-01" db="EMBL/GenBank/DDBJ databases">
        <title>Complete genome and mega plasmid sequence of Sphingomonas panacis DCY99 elicits systemic resistance in rice to Xanthomonas oryzae.</title>
        <authorList>
            <person name="Kim Y.J."/>
            <person name="Yang D.C."/>
            <person name="Sing P."/>
        </authorList>
    </citation>
    <scope>NUCLEOTIDE SEQUENCE [LARGE SCALE GENOMIC DNA]</scope>
    <source>
        <strain evidence="2 3">DCY99</strain>
    </source>
</reference>